<accession>A0A9W9KLS3</accession>
<dbReference type="EMBL" id="JAPQKI010000002">
    <property type="protein sequence ID" value="KAJ5110895.1"/>
    <property type="molecule type" value="Genomic_DNA"/>
</dbReference>
<dbReference type="AlphaFoldDB" id="A0A9W9KLS3"/>
<reference evidence="1" key="2">
    <citation type="journal article" date="2023" name="IMA Fungus">
        <title>Comparative genomic study of the Penicillium genus elucidates a diverse pangenome and 15 lateral gene transfer events.</title>
        <authorList>
            <person name="Petersen C."/>
            <person name="Sorensen T."/>
            <person name="Nielsen M.R."/>
            <person name="Sondergaard T.E."/>
            <person name="Sorensen J.L."/>
            <person name="Fitzpatrick D.A."/>
            <person name="Frisvad J.C."/>
            <person name="Nielsen K.L."/>
        </authorList>
    </citation>
    <scope>NUCLEOTIDE SEQUENCE</scope>
    <source>
        <strain evidence="1">IBT 30761</strain>
    </source>
</reference>
<keyword evidence="2" id="KW-1185">Reference proteome</keyword>
<dbReference type="Proteomes" id="UP001149074">
    <property type="component" value="Unassembled WGS sequence"/>
</dbReference>
<organism evidence="1 2">
    <name type="scientific">Penicillium argentinense</name>
    <dbReference type="NCBI Taxonomy" id="1131581"/>
    <lineage>
        <taxon>Eukaryota</taxon>
        <taxon>Fungi</taxon>
        <taxon>Dikarya</taxon>
        <taxon>Ascomycota</taxon>
        <taxon>Pezizomycotina</taxon>
        <taxon>Eurotiomycetes</taxon>
        <taxon>Eurotiomycetidae</taxon>
        <taxon>Eurotiales</taxon>
        <taxon>Aspergillaceae</taxon>
        <taxon>Penicillium</taxon>
    </lineage>
</organism>
<dbReference type="RefSeq" id="XP_056478965.1">
    <property type="nucleotide sequence ID" value="XM_056613924.1"/>
</dbReference>
<dbReference type="GeneID" id="81352903"/>
<evidence type="ECO:0000313" key="1">
    <source>
        <dbReference type="EMBL" id="KAJ5110895.1"/>
    </source>
</evidence>
<gene>
    <name evidence="1" type="ORF">N7532_001430</name>
</gene>
<proteinExistence type="predicted"/>
<sequence length="146" mass="15438">MSTIVCMSMLLPEITKMETVNLLLPGFQGHQLQASVVGQENSATTYAVTCPTTIPANECGILGTGIIAISAPTSVEVINIDRNDNTASISCDVSGTTSAFCHAKETIFVKGTLAPKDLNWMDVPMATMRPNPDNTNAIGTFEGSAW</sequence>
<comment type="caution">
    <text evidence="1">The sequence shown here is derived from an EMBL/GenBank/DDBJ whole genome shotgun (WGS) entry which is preliminary data.</text>
</comment>
<dbReference type="PANTHER" id="PTHR40640:SF1">
    <property type="entry name" value="ANCHORED GLYCOPROTEIN, PUTATIVE (AFU_ORTHOLOGUE AFUA_8G04860)-RELATED"/>
    <property type="match status" value="1"/>
</dbReference>
<feature type="non-terminal residue" evidence="1">
    <location>
        <position position="1"/>
    </location>
</feature>
<reference evidence="1" key="1">
    <citation type="submission" date="2022-11" db="EMBL/GenBank/DDBJ databases">
        <authorList>
            <person name="Petersen C."/>
        </authorList>
    </citation>
    <scope>NUCLEOTIDE SEQUENCE</scope>
    <source>
        <strain evidence="1">IBT 30761</strain>
    </source>
</reference>
<dbReference type="OrthoDB" id="4991875at2759"/>
<evidence type="ECO:0000313" key="2">
    <source>
        <dbReference type="Proteomes" id="UP001149074"/>
    </source>
</evidence>
<protein>
    <submittedName>
        <fullName evidence="1">Uncharacterized protein</fullName>
    </submittedName>
</protein>
<name>A0A9W9KLS3_9EURO</name>
<dbReference type="PANTHER" id="PTHR40640">
    <property type="entry name" value="ANCHORED GLYCOPROTEIN, PUTATIVE (AFU_ORTHOLOGUE AFUA_8G04860)-RELATED"/>
    <property type="match status" value="1"/>
</dbReference>